<dbReference type="GO" id="GO:0008168">
    <property type="term" value="F:methyltransferase activity"/>
    <property type="evidence" value="ECO:0007669"/>
    <property type="project" value="UniProtKB-KW"/>
</dbReference>
<organism evidence="1 2">
    <name type="scientific">Roseiconus nitratireducens</name>
    <dbReference type="NCBI Taxonomy" id="2605748"/>
    <lineage>
        <taxon>Bacteria</taxon>
        <taxon>Pseudomonadati</taxon>
        <taxon>Planctomycetota</taxon>
        <taxon>Planctomycetia</taxon>
        <taxon>Pirellulales</taxon>
        <taxon>Pirellulaceae</taxon>
        <taxon>Roseiconus</taxon>
    </lineage>
</organism>
<keyword evidence="1" id="KW-0489">Methyltransferase</keyword>
<dbReference type="CDD" id="cd02440">
    <property type="entry name" value="AdoMet_MTases"/>
    <property type="match status" value="1"/>
</dbReference>
<dbReference type="GO" id="GO:0032259">
    <property type="term" value="P:methylation"/>
    <property type="evidence" value="ECO:0007669"/>
    <property type="project" value="UniProtKB-KW"/>
</dbReference>
<sequence length="328" mass="36959">MSVLLESPPMAIAPEASTIACPCGSETLDVVGSCRDTAQRTISREERDQLGGIDSGTLYRCRSCSLGFRFPQPSPEALASLYGSMDSERWVDDVTQSHAWNRVWKLLADGRSSRGRILDVGAFTGGFLEQIPRSWDRAAIEPSSQARQILRKHGIDVVGELLASPSPELRAAFDIVTLFDVFEHLHAPIESMRWLQEMVRPGGRLILSTGNMDHWTWHMLRGEHWYLDPAQHLCFGSESFFRDWAQRNGLRVTHLETIPHGQRSAKQVLIQSLSTLYFAGRQRNTLGARVSRRLLHAIPPIGRLKHKAHPPYTRSLRDHLLIVFEVPA</sequence>
<keyword evidence="2" id="KW-1185">Reference proteome</keyword>
<dbReference type="SUPFAM" id="SSF53335">
    <property type="entry name" value="S-adenosyl-L-methionine-dependent methyltransferases"/>
    <property type="match status" value="1"/>
</dbReference>
<reference evidence="1 2" key="1">
    <citation type="submission" date="2019-08" db="EMBL/GenBank/DDBJ databases">
        <authorList>
            <person name="Dhanesh K."/>
            <person name="Kumar G."/>
            <person name="Sasikala C."/>
            <person name="Venkata Ramana C."/>
        </authorList>
    </citation>
    <scope>NUCLEOTIDE SEQUENCE [LARGE SCALE GENOMIC DNA]</scope>
    <source>
        <strain evidence="1 2">JC645</strain>
    </source>
</reference>
<dbReference type="PANTHER" id="PTHR43861">
    <property type="entry name" value="TRANS-ACONITATE 2-METHYLTRANSFERASE-RELATED"/>
    <property type="match status" value="1"/>
</dbReference>
<dbReference type="Gene3D" id="3.40.50.150">
    <property type="entry name" value="Vaccinia Virus protein VP39"/>
    <property type="match status" value="1"/>
</dbReference>
<evidence type="ECO:0000313" key="1">
    <source>
        <dbReference type="EMBL" id="KAA5543813.1"/>
    </source>
</evidence>
<comment type="caution">
    <text evidence="1">The sequence shown here is derived from an EMBL/GenBank/DDBJ whole genome shotgun (WGS) entry which is preliminary data.</text>
</comment>
<evidence type="ECO:0000313" key="2">
    <source>
        <dbReference type="Proteomes" id="UP000324479"/>
    </source>
</evidence>
<gene>
    <name evidence="1" type="ORF">FYK55_11630</name>
</gene>
<accession>A0A5M6D8Y1</accession>
<keyword evidence="1" id="KW-0808">Transferase</keyword>
<dbReference type="Proteomes" id="UP000324479">
    <property type="component" value="Unassembled WGS sequence"/>
</dbReference>
<dbReference type="Pfam" id="PF13489">
    <property type="entry name" value="Methyltransf_23"/>
    <property type="match status" value="1"/>
</dbReference>
<name>A0A5M6D8Y1_9BACT</name>
<dbReference type="InterPro" id="IPR029063">
    <property type="entry name" value="SAM-dependent_MTases_sf"/>
</dbReference>
<dbReference type="AlphaFoldDB" id="A0A5M6D8Y1"/>
<dbReference type="RefSeq" id="WP_150076565.1">
    <property type="nucleotide sequence ID" value="NZ_VWOX01000005.1"/>
</dbReference>
<protein>
    <submittedName>
        <fullName evidence="1">Class I SAM-dependent methyltransferase</fullName>
    </submittedName>
</protein>
<proteinExistence type="predicted"/>
<dbReference type="EMBL" id="VWOX01000005">
    <property type="protein sequence ID" value="KAA5543813.1"/>
    <property type="molecule type" value="Genomic_DNA"/>
</dbReference>